<dbReference type="OrthoDB" id="7567258at2"/>
<sequence length="164" mass="18839">MKALFTLTLFLTFSHFLVAQVRQLEADQAPGKGNVEGLNWMVGYWTGPGLGGDCEEVWMPAVDGHMIGTFRFWEGGKLVFSEFMNLVQEGESVSMKLKHFGPDLSGWEDREEWTTFRLIELGENKVWFHGLTIERIGNEMIYQLALTQNGERKIEEFKFVRKGL</sequence>
<dbReference type="RefSeq" id="WP_092734020.1">
    <property type="nucleotide sequence ID" value="NZ_FMXE01000040.1"/>
</dbReference>
<dbReference type="InterPro" id="IPR046232">
    <property type="entry name" value="DUF6265"/>
</dbReference>
<reference evidence="4" key="1">
    <citation type="submission" date="2016-10" db="EMBL/GenBank/DDBJ databases">
        <authorList>
            <person name="Varghese N."/>
            <person name="Submissions S."/>
        </authorList>
    </citation>
    <scope>NUCLEOTIDE SEQUENCE [LARGE SCALE GENOMIC DNA]</scope>
    <source>
        <strain evidence="4">DSM 22703</strain>
    </source>
</reference>
<dbReference type="EMBL" id="FMXE01000040">
    <property type="protein sequence ID" value="SDA94644.1"/>
    <property type="molecule type" value="Genomic_DNA"/>
</dbReference>
<name>A0A1G5ZIP5_9BACT</name>
<protein>
    <recommendedName>
        <fullName evidence="2">DUF6265 domain-containing protein</fullName>
    </recommendedName>
</protein>
<dbReference type="Pfam" id="PF19780">
    <property type="entry name" value="DUF6265"/>
    <property type="match status" value="1"/>
</dbReference>
<dbReference type="AlphaFoldDB" id="A0A1G5ZIP5"/>
<dbReference type="STRING" id="279824.SAMN03080617_03935"/>
<feature type="signal peptide" evidence="1">
    <location>
        <begin position="1"/>
        <end position="19"/>
    </location>
</feature>
<evidence type="ECO:0000259" key="2">
    <source>
        <dbReference type="Pfam" id="PF19780"/>
    </source>
</evidence>
<organism evidence="3 4">
    <name type="scientific">Algoriphagus alkaliphilus</name>
    <dbReference type="NCBI Taxonomy" id="279824"/>
    <lineage>
        <taxon>Bacteria</taxon>
        <taxon>Pseudomonadati</taxon>
        <taxon>Bacteroidota</taxon>
        <taxon>Cytophagia</taxon>
        <taxon>Cytophagales</taxon>
        <taxon>Cyclobacteriaceae</taxon>
        <taxon>Algoriphagus</taxon>
    </lineage>
</organism>
<feature type="domain" description="DUF6265" evidence="2">
    <location>
        <begin position="39"/>
        <end position="139"/>
    </location>
</feature>
<proteinExistence type="predicted"/>
<evidence type="ECO:0000256" key="1">
    <source>
        <dbReference type="SAM" id="SignalP"/>
    </source>
</evidence>
<feature type="chain" id="PRO_5011460450" description="DUF6265 domain-containing protein" evidence="1">
    <location>
        <begin position="20"/>
        <end position="164"/>
    </location>
</feature>
<keyword evidence="1" id="KW-0732">Signal</keyword>
<evidence type="ECO:0000313" key="3">
    <source>
        <dbReference type="EMBL" id="SDA94644.1"/>
    </source>
</evidence>
<dbReference type="Proteomes" id="UP000198756">
    <property type="component" value="Unassembled WGS sequence"/>
</dbReference>
<keyword evidence="4" id="KW-1185">Reference proteome</keyword>
<accession>A0A1G5ZIP5</accession>
<evidence type="ECO:0000313" key="4">
    <source>
        <dbReference type="Proteomes" id="UP000198756"/>
    </source>
</evidence>
<gene>
    <name evidence="3" type="ORF">SAMN03080617_03935</name>
</gene>